<dbReference type="EMBL" id="FPHE01000127">
    <property type="protein sequence ID" value="SFV63456.1"/>
    <property type="molecule type" value="Genomic_DNA"/>
</dbReference>
<accession>A0A1W1CCG5</accession>
<feature type="domain" description="Transposase IS110-like N-terminal" evidence="1">
    <location>
        <begin position="5"/>
        <end position="99"/>
    </location>
</feature>
<organism evidence="2">
    <name type="scientific">hydrothermal vent metagenome</name>
    <dbReference type="NCBI Taxonomy" id="652676"/>
    <lineage>
        <taxon>unclassified sequences</taxon>
        <taxon>metagenomes</taxon>
        <taxon>ecological metagenomes</taxon>
    </lineage>
</organism>
<dbReference type="GO" id="GO:0003677">
    <property type="term" value="F:DNA binding"/>
    <property type="evidence" value="ECO:0007669"/>
    <property type="project" value="InterPro"/>
</dbReference>
<dbReference type="PANTHER" id="PTHR33055">
    <property type="entry name" value="TRANSPOSASE FOR INSERTION SEQUENCE ELEMENT IS1111A"/>
    <property type="match status" value="1"/>
</dbReference>
<evidence type="ECO:0000259" key="1">
    <source>
        <dbReference type="Pfam" id="PF01548"/>
    </source>
</evidence>
<dbReference type="Pfam" id="PF01548">
    <property type="entry name" value="DEDD_Tnp_IS110"/>
    <property type="match status" value="1"/>
</dbReference>
<dbReference type="GO" id="GO:0006313">
    <property type="term" value="P:DNA transposition"/>
    <property type="evidence" value="ECO:0007669"/>
    <property type="project" value="InterPro"/>
</dbReference>
<name>A0A1W1CCG5_9ZZZZ</name>
<protein>
    <submittedName>
        <fullName evidence="2">Transposase and inactivated derivative</fullName>
    </submittedName>
</protein>
<dbReference type="AlphaFoldDB" id="A0A1W1CCG5"/>
<dbReference type="InterPro" id="IPR002525">
    <property type="entry name" value="Transp_IS110-like_N"/>
</dbReference>
<gene>
    <name evidence="2" type="ORF">MNB_SV-12-386</name>
</gene>
<evidence type="ECO:0000313" key="2">
    <source>
        <dbReference type="EMBL" id="SFV63456.1"/>
    </source>
</evidence>
<sequence>MKNYIGIDISKSTIDVYDGKKSYKFENNEVGFKSIVSLVEEIKETVFIFEPTGIYSYDLTEFCDKNSIGCVIVSPKVSRDFARSLKVRSKTDKIDAKVLYKGCKLKNTKH</sequence>
<proteinExistence type="predicted"/>
<dbReference type="InterPro" id="IPR047650">
    <property type="entry name" value="Transpos_IS110"/>
</dbReference>
<reference evidence="2" key="1">
    <citation type="submission" date="2016-10" db="EMBL/GenBank/DDBJ databases">
        <authorList>
            <person name="de Groot N.N."/>
        </authorList>
    </citation>
    <scope>NUCLEOTIDE SEQUENCE</scope>
</reference>
<dbReference type="GO" id="GO:0004803">
    <property type="term" value="F:transposase activity"/>
    <property type="evidence" value="ECO:0007669"/>
    <property type="project" value="InterPro"/>
</dbReference>
<dbReference type="PANTHER" id="PTHR33055:SF17">
    <property type="entry name" value="THIRD ORF IN TRANSPOSON ISC1491"/>
    <property type="match status" value="1"/>
</dbReference>